<dbReference type="Pfam" id="PF00093">
    <property type="entry name" value="VWC"/>
    <property type="match status" value="3"/>
</dbReference>
<feature type="chain" id="PRO_5013795611" description="VWFC domain-containing protein" evidence="1">
    <location>
        <begin position="24"/>
        <end position="417"/>
    </location>
</feature>
<name>A0A2G8KTB9_STIJA</name>
<feature type="domain" description="VWFC" evidence="2">
    <location>
        <begin position="299"/>
        <end position="356"/>
    </location>
</feature>
<feature type="domain" description="VWFC" evidence="2">
    <location>
        <begin position="359"/>
        <end position="416"/>
    </location>
</feature>
<dbReference type="OrthoDB" id="6022609at2759"/>
<evidence type="ECO:0000259" key="2">
    <source>
        <dbReference type="PROSITE" id="PS50184"/>
    </source>
</evidence>
<proteinExistence type="predicted"/>
<evidence type="ECO:0000313" key="3">
    <source>
        <dbReference type="EMBL" id="PIK51241.1"/>
    </source>
</evidence>
<dbReference type="PROSITE" id="PS50184">
    <property type="entry name" value="VWFC_2"/>
    <property type="match status" value="4"/>
</dbReference>
<dbReference type="AlphaFoldDB" id="A0A2G8KTB9"/>
<dbReference type="GO" id="GO:0005886">
    <property type="term" value="C:plasma membrane"/>
    <property type="evidence" value="ECO:0007669"/>
    <property type="project" value="TreeGrafter"/>
</dbReference>
<dbReference type="InterPro" id="IPR052624">
    <property type="entry name" value="CRIM1"/>
</dbReference>
<dbReference type="InterPro" id="IPR001007">
    <property type="entry name" value="VWF_dom"/>
</dbReference>
<feature type="domain" description="VWFC" evidence="2">
    <location>
        <begin position="176"/>
        <end position="234"/>
    </location>
</feature>
<keyword evidence="1" id="KW-0732">Signal</keyword>
<gene>
    <name evidence="3" type="ORF">BSL78_11844</name>
</gene>
<protein>
    <recommendedName>
        <fullName evidence="2">VWFC domain-containing protein</fullName>
    </recommendedName>
</protein>
<feature type="domain" description="VWFC" evidence="2">
    <location>
        <begin position="235"/>
        <end position="296"/>
    </location>
</feature>
<organism evidence="3 4">
    <name type="scientific">Stichopus japonicus</name>
    <name type="common">Sea cucumber</name>
    <dbReference type="NCBI Taxonomy" id="307972"/>
    <lineage>
        <taxon>Eukaryota</taxon>
        <taxon>Metazoa</taxon>
        <taxon>Echinodermata</taxon>
        <taxon>Eleutherozoa</taxon>
        <taxon>Echinozoa</taxon>
        <taxon>Holothuroidea</taxon>
        <taxon>Aspidochirotacea</taxon>
        <taxon>Aspidochirotida</taxon>
        <taxon>Stichopodidae</taxon>
        <taxon>Apostichopus</taxon>
    </lineage>
</organism>
<dbReference type="SMART" id="SM00214">
    <property type="entry name" value="VWC"/>
    <property type="match status" value="4"/>
</dbReference>
<dbReference type="PANTHER" id="PTHR46439">
    <property type="entry name" value="CYSTEINE-RICH MOTOR NEURON 1 PROTEIN"/>
    <property type="match status" value="1"/>
</dbReference>
<dbReference type="Pfam" id="PF23334">
    <property type="entry name" value="VWC2L_2nd"/>
    <property type="match status" value="1"/>
</dbReference>
<feature type="non-terminal residue" evidence="3">
    <location>
        <position position="417"/>
    </location>
</feature>
<dbReference type="PROSITE" id="PS01208">
    <property type="entry name" value="VWFC_1"/>
    <property type="match status" value="4"/>
</dbReference>
<sequence>MEWKLAYWLTVWLCCVFICNIKAEDFTTNAITITLSNSLNIDLARGREFRFGFAAKVVKSETDKKISGSNLWKVSGWFGSSEDGSGNAIGFVDQLLTSGQSGNPYKKAARLTINGILYTLPPMRARCSDMTYFCVQFGTTDSPQVASGGNLEVFGNPDDSVLTKCVETPQCTENTDICIEDGTIYDVGASWKPHPCRECTCTAGGTSCQVEECQPTCGVDYQIFTTGVCCPACPTSCQVDGTSYDIGASWQVDVCTRCTCSESGESNCIIDQCSPTSCPGGRQPITRSGFCCPVCPLECDDDGSLYLHFEEWKQDACTSCQCFDGTIQCDVETCSPLQCDASAQIQGADDCCAECALECVDRNSLYPHGASWSPDVCTNCTCYNGTSACGIQYCESTLCPAEQVVTRYGECCPACAK</sequence>
<accession>A0A2G8KTB9</accession>
<dbReference type="STRING" id="307972.A0A2G8KTB9"/>
<dbReference type="SUPFAM" id="SSF57603">
    <property type="entry name" value="FnI-like domain"/>
    <property type="match status" value="4"/>
</dbReference>
<dbReference type="Proteomes" id="UP000230750">
    <property type="component" value="Unassembled WGS sequence"/>
</dbReference>
<dbReference type="Gene3D" id="6.20.200.20">
    <property type="match status" value="4"/>
</dbReference>
<dbReference type="SMART" id="SM00215">
    <property type="entry name" value="VWC_out"/>
    <property type="match status" value="3"/>
</dbReference>
<comment type="caution">
    <text evidence="3">The sequence shown here is derived from an EMBL/GenBank/DDBJ whole genome shotgun (WGS) entry which is preliminary data.</text>
</comment>
<keyword evidence="4" id="KW-1185">Reference proteome</keyword>
<reference evidence="3 4" key="1">
    <citation type="journal article" date="2017" name="PLoS Biol.">
        <title>The sea cucumber genome provides insights into morphological evolution and visceral regeneration.</title>
        <authorList>
            <person name="Zhang X."/>
            <person name="Sun L."/>
            <person name="Yuan J."/>
            <person name="Sun Y."/>
            <person name="Gao Y."/>
            <person name="Zhang L."/>
            <person name="Li S."/>
            <person name="Dai H."/>
            <person name="Hamel J.F."/>
            <person name="Liu C."/>
            <person name="Yu Y."/>
            <person name="Liu S."/>
            <person name="Lin W."/>
            <person name="Guo K."/>
            <person name="Jin S."/>
            <person name="Xu P."/>
            <person name="Storey K.B."/>
            <person name="Huan P."/>
            <person name="Zhang T."/>
            <person name="Zhou Y."/>
            <person name="Zhang J."/>
            <person name="Lin C."/>
            <person name="Li X."/>
            <person name="Xing L."/>
            <person name="Huo D."/>
            <person name="Sun M."/>
            <person name="Wang L."/>
            <person name="Mercier A."/>
            <person name="Li F."/>
            <person name="Yang H."/>
            <person name="Xiang J."/>
        </authorList>
    </citation>
    <scope>NUCLEOTIDE SEQUENCE [LARGE SCALE GENOMIC DNA]</scope>
    <source>
        <strain evidence="3">Shaxun</strain>
        <tissue evidence="3">Muscle</tissue>
    </source>
</reference>
<dbReference type="EMBL" id="MRZV01000382">
    <property type="protein sequence ID" value="PIK51241.1"/>
    <property type="molecule type" value="Genomic_DNA"/>
</dbReference>
<evidence type="ECO:0000313" key="4">
    <source>
        <dbReference type="Proteomes" id="UP000230750"/>
    </source>
</evidence>
<dbReference type="PANTHER" id="PTHR46439:SF1">
    <property type="entry name" value="CYSTEINE-RICH MOTOR NEURON 1 PROTEIN"/>
    <property type="match status" value="1"/>
</dbReference>
<feature type="signal peptide" evidence="1">
    <location>
        <begin position="1"/>
        <end position="23"/>
    </location>
</feature>
<evidence type="ECO:0000256" key="1">
    <source>
        <dbReference type="SAM" id="SignalP"/>
    </source>
</evidence>